<feature type="compositionally biased region" description="Basic and acidic residues" evidence="6">
    <location>
        <begin position="449"/>
        <end position="463"/>
    </location>
</feature>
<keyword evidence="2" id="KW-0732">Signal</keyword>
<gene>
    <name evidence="9" type="ORF">Dsin_018886</name>
</gene>
<keyword evidence="10" id="KW-1185">Reference proteome</keyword>
<proteinExistence type="predicted"/>
<keyword evidence="5" id="KW-0175">Coiled coil</keyword>
<dbReference type="PANTHER" id="PTHR12630:SF1">
    <property type="entry name" value="GLUCOSIDASE 2 SUBUNIT BETA"/>
    <property type="match status" value="1"/>
</dbReference>
<evidence type="ECO:0000259" key="8">
    <source>
        <dbReference type="PROSITE" id="PS51914"/>
    </source>
</evidence>
<feature type="coiled-coil region" evidence="5">
    <location>
        <begin position="671"/>
        <end position="698"/>
    </location>
</feature>
<feature type="region of interest" description="Disordered" evidence="6">
    <location>
        <begin position="234"/>
        <end position="509"/>
    </location>
</feature>
<reference evidence="9" key="1">
    <citation type="journal article" date="2023" name="Plant J.">
        <title>Genome sequences and population genomics provide insights into the demographic history, inbreeding, and mutation load of two 'living fossil' tree species of Dipteronia.</title>
        <authorList>
            <person name="Feng Y."/>
            <person name="Comes H.P."/>
            <person name="Chen J."/>
            <person name="Zhu S."/>
            <person name="Lu R."/>
            <person name="Zhang X."/>
            <person name="Li P."/>
            <person name="Qiu J."/>
            <person name="Olsen K.M."/>
            <person name="Qiu Y."/>
        </authorList>
    </citation>
    <scope>NUCLEOTIDE SEQUENCE</scope>
    <source>
        <strain evidence="9">NBL</strain>
    </source>
</reference>
<dbReference type="InterPro" id="IPR028146">
    <property type="entry name" value="PRKCSH_N"/>
</dbReference>
<dbReference type="Pfam" id="PF12999">
    <property type="entry name" value="PRKCSH-like"/>
    <property type="match status" value="1"/>
</dbReference>
<dbReference type="AlphaFoldDB" id="A0AAE0A656"/>
<feature type="compositionally biased region" description="Polar residues" evidence="6">
    <location>
        <begin position="345"/>
        <end position="359"/>
    </location>
</feature>
<dbReference type="PANTHER" id="PTHR12630">
    <property type="entry name" value="N-LINKED OLIGOSACCHARIDE PROCESSING"/>
    <property type="match status" value="1"/>
</dbReference>
<evidence type="ECO:0000256" key="4">
    <source>
        <dbReference type="ARBA" id="ARBA00023157"/>
    </source>
</evidence>
<feature type="compositionally biased region" description="Acidic residues" evidence="6">
    <location>
        <begin position="431"/>
        <end position="448"/>
    </location>
</feature>
<dbReference type="InterPro" id="IPR039794">
    <property type="entry name" value="Gtb1-like"/>
</dbReference>
<name>A0AAE0A656_9ROSI</name>
<dbReference type="PROSITE" id="PS51914">
    <property type="entry name" value="MRH"/>
    <property type="match status" value="1"/>
</dbReference>
<dbReference type="GO" id="GO:0006491">
    <property type="term" value="P:N-glycan processing"/>
    <property type="evidence" value="ECO:0007669"/>
    <property type="project" value="TreeGrafter"/>
</dbReference>
<keyword evidence="7" id="KW-0472">Membrane</keyword>
<evidence type="ECO:0000256" key="7">
    <source>
        <dbReference type="SAM" id="Phobius"/>
    </source>
</evidence>
<feature type="compositionally biased region" description="Basic and acidic residues" evidence="6">
    <location>
        <begin position="375"/>
        <end position="396"/>
    </location>
</feature>
<keyword evidence="7" id="KW-0812">Transmembrane</keyword>
<dbReference type="InterPro" id="IPR036607">
    <property type="entry name" value="PRKCSH"/>
</dbReference>
<dbReference type="Gene3D" id="2.70.130.10">
    <property type="entry name" value="Mannose-6-phosphate receptor binding domain"/>
    <property type="match status" value="1"/>
</dbReference>
<evidence type="ECO:0000256" key="5">
    <source>
        <dbReference type="SAM" id="Coils"/>
    </source>
</evidence>
<organism evidence="9 10">
    <name type="scientific">Dipteronia sinensis</name>
    <dbReference type="NCBI Taxonomy" id="43782"/>
    <lineage>
        <taxon>Eukaryota</taxon>
        <taxon>Viridiplantae</taxon>
        <taxon>Streptophyta</taxon>
        <taxon>Embryophyta</taxon>
        <taxon>Tracheophyta</taxon>
        <taxon>Spermatophyta</taxon>
        <taxon>Magnoliopsida</taxon>
        <taxon>eudicotyledons</taxon>
        <taxon>Gunneridae</taxon>
        <taxon>Pentapetalae</taxon>
        <taxon>rosids</taxon>
        <taxon>malvids</taxon>
        <taxon>Sapindales</taxon>
        <taxon>Sapindaceae</taxon>
        <taxon>Hippocastanoideae</taxon>
        <taxon>Acereae</taxon>
        <taxon>Dipteronia</taxon>
    </lineage>
</organism>
<dbReference type="InterPro" id="IPR044865">
    <property type="entry name" value="MRH_dom"/>
</dbReference>
<keyword evidence="4" id="KW-1015">Disulfide bond</keyword>
<comment type="caution">
    <text evidence="9">The sequence shown here is derived from an EMBL/GenBank/DDBJ whole genome shotgun (WGS) entry which is preliminary data.</text>
</comment>
<evidence type="ECO:0000256" key="1">
    <source>
        <dbReference type="ARBA" id="ARBA00022387"/>
    </source>
</evidence>
<dbReference type="Proteomes" id="UP001281410">
    <property type="component" value="Unassembled WGS sequence"/>
</dbReference>
<accession>A0AAE0A656</accession>
<evidence type="ECO:0000313" key="9">
    <source>
        <dbReference type="EMBL" id="KAK3204840.1"/>
    </source>
</evidence>
<protein>
    <recommendedName>
        <fullName evidence="1">Glucosidase 2 subunit beta</fullName>
    </recommendedName>
</protein>
<evidence type="ECO:0000256" key="2">
    <source>
        <dbReference type="ARBA" id="ARBA00022729"/>
    </source>
</evidence>
<feature type="domain" description="MRH" evidence="8">
    <location>
        <begin position="580"/>
        <end position="675"/>
    </location>
</feature>
<evidence type="ECO:0000256" key="6">
    <source>
        <dbReference type="SAM" id="MobiDB-lite"/>
    </source>
</evidence>
<dbReference type="EMBL" id="JANJYJ010000006">
    <property type="protein sequence ID" value="KAK3204840.1"/>
    <property type="molecule type" value="Genomic_DNA"/>
</dbReference>
<feature type="compositionally biased region" description="Acidic residues" evidence="6">
    <location>
        <begin position="304"/>
        <end position="315"/>
    </location>
</feature>
<dbReference type="SUPFAM" id="SSF50911">
    <property type="entry name" value="Mannose 6-phosphate receptor domain"/>
    <property type="match status" value="1"/>
</dbReference>
<sequence>MKQRRLFTCLGSPNLSLLSLSLSLSLSVPLCVQKMRVVTDIRFICAVVLVTLCVSSSIVCRSVASSPLVKDPFYGISRQDENYYRTSSDTIKCKDGSKKFTKTQLNDDFCDCSDGTDEPGTSACPNGKFYCRNAGHAPLLIFSSRVNDGICDCCDGSDEYDGKIKCPNICWEAGKVARDKLTKKIATFKEGVLIRKQHVEQAELSLANEEAELSKLKDEEKILKGLVEQLKERKEQIEKAEEKERVQKEKEEKEKKEAEEKAQKEKSDSGNQAKQEHKEAENTKSEDKSTDSTDDDKIGVTEDSLSDQDMADGYDDPAAKAEHSGTSDNVRMPSNEVDQHAAETVEQSVSPKSEDNSAVLSEIGHDVGNEVYPDEVTKVETDASESTKELSKEELGRLVASRWTGENTEKQGEDGVRDNDHETHEVMPEDTHDEEEDNYASDVDDFEKYEDTRKYDDSGKYDDNDIEDDTDIEDDNYKEEDHDGISTSYKSDIDDGLDSSDTTTSSNPSWLEKIQQTVRNILQAVNLFQTPIDKSEAAHVRKEYEESSAKLSKIQSRISSLTKKLKHDFGPEKEFYSFYGQCFETKENKYVYKICPYKQASQEEGHSATRLGSWDKFEESYRIMLFSNGDKCWNGPDRSLKVKLRCGLKNEVADIDEPSRCEYMALLSTPALCLEQRLRDLQQKLESMNKEQPQHHDEL</sequence>
<evidence type="ECO:0000256" key="3">
    <source>
        <dbReference type="ARBA" id="ARBA00022824"/>
    </source>
</evidence>
<keyword evidence="7" id="KW-1133">Transmembrane helix</keyword>
<feature type="compositionally biased region" description="Basic and acidic residues" evidence="6">
    <location>
        <begin position="234"/>
        <end position="300"/>
    </location>
</feature>
<keyword evidence="3" id="KW-0256">Endoplasmic reticulum</keyword>
<feature type="transmembrane region" description="Helical" evidence="7">
    <location>
        <begin position="41"/>
        <end position="60"/>
    </location>
</feature>
<dbReference type="Gene3D" id="4.10.400.10">
    <property type="entry name" value="Low-density Lipoprotein Receptor"/>
    <property type="match status" value="1"/>
</dbReference>
<dbReference type="Pfam" id="PF13015">
    <property type="entry name" value="PRKCSH_1"/>
    <property type="match status" value="1"/>
</dbReference>
<dbReference type="InterPro" id="IPR036055">
    <property type="entry name" value="LDL_receptor-like_sf"/>
</dbReference>
<feature type="compositionally biased region" description="Basic and acidic residues" evidence="6">
    <location>
        <begin position="407"/>
        <end position="430"/>
    </location>
</feature>
<evidence type="ECO:0000313" key="10">
    <source>
        <dbReference type="Proteomes" id="UP001281410"/>
    </source>
</evidence>
<dbReference type="GO" id="GO:0017177">
    <property type="term" value="C:glucosidase II complex"/>
    <property type="evidence" value="ECO:0007669"/>
    <property type="project" value="TreeGrafter"/>
</dbReference>
<feature type="compositionally biased region" description="Acidic residues" evidence="6">
    <location>
        <begin position="464"/>
        <end position="478"/>
    </location>
</feature>
<dbReference type="InterPro" id="IPR009011">
    <property type="entry name" value="Man6P_isomerase_rcpt-bd_dom_sf"/>
</dbReference>